<reference evidence="6" key="1">
    <citation type="submission" date="2022-12" db="EMBL/GenBank/DDBJ databases">
        <authorList>
            <person name="Krivoruchko A.V."/>
            <person name="Elkin A."/>
        </authorList>
    </citation>
    <scope>NUCLEOTIDE SEQUENCE</scope>
    <source>
        <strain evidence="6">IEGM 1388</strain>
    </source>
</reference>
<name>A0ABT4MSX7_GORRU</name>
<evidence type="ECO:0000256" key="4">
    <source>
        <dbReference type="PROSITE-ProRule" id="PRU00335"/>
    </source>
</evidence>
<dbReference type="SUPFAM" id="SSF46689">
    <property type="entry name" value="Homeodomain-like"/>
    <property type="match status" value="1"/>
</dbReference>
<sequence>MAARSAGTATRTPAGDVRGLLLAAALRVLDSGGEKGLTVRAVAAEANVAPMGVYNHFDGKTGLMTALVTDGFAQLRNAVAAVVDADPHVRLQQAGVAYRAFALRSPTLYRMMFSGQCTPDGDVAGSALGSLTEIIRYGQAAGTIRAGEPFDLTLQVWACVHGAVSLELDSSGPPGTEEHWAFIYQQTLDLISRGVAPSP</sequence>
<protein>
    <submittedName>
        <fullName evidence="6">WHG domain-containing protein</fullName>
    </submittedName>
</protein>
<keyword evidence="2 4" id="KW-0238">DNA-binding</keyword>
<keyword evidence="3" id="KW-0804">Transcription</keyword>
<dbReference type="PANTHER" id="PTHR30055:SF220">
    <property type="entry name" value="TETR-FAMILY REGULATORY PROTEIN"/>
    <property type="match status" value="1"/>
</dbReference>
<dbReference type="PANTHER" id="PTHR30055">
    <property type="entry name" value="HTH-TYPE TRANSCRIPTIONAL REGULATOR RUTR"/>
    <property type="match status" value="1"/>
</dbReference>
<accession>A0ABT4MSX7</accession>
<dbReference type="InterPro" id="IPR025996">
    <property type="entry name" value="MT1864/Rv1816-like_C"/>
</dbReference>
<dbReference type="InterPro" id="IPR050109">
    <property type="entry name" value="HTH-type_TetR-like_transc_reg"/>
</dbReference>
<dbReference type="SUPFAM" id="SSF48498">
    <property type="entry name" value="Tetracyclin repressor-like, C-terminal domain"/>
    <property type="match status" value="1"/>
</dbReference>
<evidence type="ECO:0000256" key="2">
    <source>
        <dbReference type="ARBA" id="ARBA00023125"/>
    </source>
</evidence>
<dbReference type="InterPro" id="IPR036271">
    <property type="entry name" value="Tet_transcr_reg_TetR-rel_C_sf"/>
</dbReference>
<evidence type="ECO:0000256" key="1">
    <source>
        <dbReference type="ARBA" id="ARBA00023015"/>
    </source>
</evidence>
<feature type="domain" description="HTH tetR-type" evidence="5">
    <location>
        <begin position="15"/>
        <end position="75"/>
    </location>
</feature>
<keyword evidence="1" id="KW-0805">Transcription regulation</keyword>
<dbReference type="RefSeq" id="WP_301570656.1">
    <property type="nucleotide sequence ID" value="NZ_JAPWIE010000002.1"/>
</dbReference>
<dbReference type="PROSITE" id="PS50977">
    <property type="entry name" value="HTH_TETR_2"/>
    <property type="match status" value="1"/>
</dbReference>
<comment type="caution">
    <text evidence="6">The sequence shown here is derived from an EMBL/GenBank/DDBJ whole genome shotgun (WGS) entry which is preliminary data.</text>
</comment>
<feature type="DNA-binding region" description="H-T-H motif" evidence="4">
    <location>
        <begin position="38"/>
        <end position="57"/>
    </location>
</feature>
<dbReference type="InterPro" id="IPR001647">
    <property type="entry name" value="HTH_TetR"/>
</dbReference>
<dbReference type="Pfam" id="PF00440">
    <property type="entry name" value="TetR_N"/>
    <property type="match status" value="1"/>
</dbReference>
<evidence type="ECO:0000256" key="3">
    <source>
        <dbReference type="ARBA" id="ARBA00023163"/>
    </source>
</evidence>
<dbReference type="Pfam" id="PF13305">
    <property type="entry name" value="TetR_C_33"/>
    <property type="match status" value="1"/>
</dbReference>
<dbReference type="InterPro" id="IPR009057">
    <property type="entry name" value="Homeodomain-like_sf"/>
</dbReference>
<keyword evidence="7" id="KW-1185">Reference proteome</keyword>
<dbReference type="Proteomes" id="UP001067235">
    <property type="component" value="Unassembled WGS sequence"/>
</dbReference>
<proteinExistence type="predicted"/>
<dbReference type="EMBL" id="JAPWIE010000002">
    <property type="protein sequence ID" value="MCZ4550113.1"/>
    <property type="molecule type" value="Genomic_DNA"/>
</dbReference>
<evidence type="ECO:0000313" key="6">
    <source>
        <dbReference type="EMBL" id="MCZ4550113.1"/>
    </source>
</evidence>
<organism evidence="6 7">
    <name type="scientific">Gordonia rubripertincta</name>
    <name type="common">Rhodococcus corallinus</name>
    <dbReference type="NCBI Taxonomy" id="36822"/>
    <lineage>
        <taxon>Bacteria</taxon>
        <taxon>Bacillati</taxon>
        <taxon>Actinomycetota</taxon>
        <taxon>Actinomycetes</taxon>
        <taxon>Mycobacteriales</taxon>
        <taxon>Gordoniaceae</taxon>
        <taxon>Gordonia</taxon>
    </lineage>
</organism>
<evidence type="ECO:0000259" key="5">
    <source>
        <dbReference type="PROSITE" id="PS50977"/>
    </source>
</evidence>
<dbReference type="Gene3D" id="1.10.357.10">
    <property type="entry name" value="Tetracycline Repressor, domain 2"/>
    <property type="match status" value="1"/>
</dbReference>
<gene>
    <name evidence="6" type="ORF">O4213_08970</name>
</gene>
<evidence type="ECO:0000313" key="7">
    <source>
        <dbReference type="Proteomes" id="UP001067235"/>
    </source>
</evidence>